<dbReference type="EMBL" id="AP010904">
    <property type="protein sequence ID" value="BAH74424.1"/>
    <property type="molecule type" value="Genomic_DNA"/>
</dbReference>
<sequence length="62" mass="7377">MGLISMQFFDIIFPSKLLYFNYILQAFQPKSNVKNERNFVFDQLDTIWTKRIGTDLEKAGRK</sequence>
<reference evidence="1 2" key="1">
    <citation type="journal article" date="2009" name="Genome Res.">
        <title>Whole genome sequence of Desulfovibrio magneticus strain RS-1 revealed common gene clusters in magnetotactic bacteria.</title>
        <authorList>
            <person name="Nakazawa H."/>
            <person name="Arakaki A."/>
            <person name="Narita-Yamada S."/>
            <person name="Yashiro I."/>
            <person name="Jinno K."/>
            <person name="Aoki N."/>
            <person name="Tsuruyama A."/>
            <person name="Okamura Y."/>
            <person name="Tanikawa S."/>
            <person name="Fujita N."/>
            <person name="Takeyama H."/>
            <person name="Matsunaga T."/>
        </authorList>
    </citation>
    <scope>NUCLEOTIDE SEQUENCE [LARGE SCALE GENOMIC DNA]</scope>
    <source>
        <strain evidence="2">ATCC 700980 / DSM 13731 / RS-1</strain>
    </source>
</reference>
<dbReference type="HOGENOM" id="CLU_2896767_0_0_7"/>
<proteinExistence type="predicted"/>
<organism evidence="1 2">
    <name type="scientific">Solidesulfovibrio magneticus (strain ATCC 700980 / DSM 13731 / RS-1)</name>
    <name type="common">Desulfovibrio magneticus</name>
    <dbReference type="NCBI Taxonomy" id="573370"/>
    <lineage>
        <taxon>Bacteria</taxon>
        <taxon>Pseudomonadati</taxon>
        <taxon>Thermodesulfobacteriota</taxon>
        <taxon>Desulfovibrionia</taxon>
        <taxon>Desulfovibrionales</taxon>
        <taxon>Desulfovibrionaceae</taxon>
        <taxon>Solidesulfovibrio</taxon>
    </lineage>
</organism>
<dbReference type="Proteomes" id="UP000009071">
    <property type="component" value="Chromosome"/>
</dbReference>
<keyword evidence="2" id="KW-1185">Reference proteome</keyword>
<evidence type="ECO:0000313" key="2">
    <source>
        <dbReference type="Proteomes" id="UP000009071"/>
    </source>
</evidence>
<gene>
    <name evidence="1" type="ordered locus">DMR_09340</name>
</gene>
<dbReference type="AlphaFoldDB" id="C4XKN3"/>
<dbReference type="KEGG" id="dma:DMR_09340"/>
<protein>
    <submittedName>
        <fullName evidence="1">Uncharacterized protein</fullName>
    </submittedName>
</protein>
<evidence type="ECO:0000313" key="1">
    <source>
        <dbReference type="EMBL" id="BAH74424.1"/>
    </source>
</evidence>
<name>C4XKN3_SOLM1</name>
<accession>C4XKN3</accession>